<reference evidence="1" key="1">
    <citation type="submission" date="2019-08" db="EMBL/GenBank/DDBJ databases">
        <authorList>
            <person name="Kucharzyk K."/>
            <person name="Murdoch R.W."/>
            <person name="Higgins S."/>
            <person name="Loffler F."/>
        </authorList>
    </citation>
    <scope>NUCLEOTIDE SEQUENCE</scope>
</reference>
<dbReference type="InterPro" id="IPR045865">
    <property type="entry name" value="ACT-like_dom_sf"/>
</dbReference>
<dbReference type="Gene3D" id="3.30.70.1150">
    <property type="entry name" value="ACT-like. Chain A, domain 2"/>
    <property type="match status" value="1"/>
</dbReference>
<evidence type="ECO:0000313" key="1">
    <source>
        <dbReference type="EMBL" id="MPN45493.1"/>
    </source>
</evidence>
<dbReference type="SUPFAM" id="SSF55021">
    <property type="entry name" value="ACT-like"/>
    <property type="match status" value="1"/>
</dbReference>
<evidence type="ECO:0008006" key="2">
    <source>
        <dbReference type="Google" id="ProtNLM"/>
    </source>
</evidence>
<dbReference type="InterPro" id="IPR023860">
    <property type="entry name" value="FeFe-hyd_TM1266"/>
</dbReference>
<dbReference type="InterPro" id="IPR027271">
    <property type="entry name" value="Acetolactate_synth/TF_NikR_C"/>
</dbReference>
<accession>A0A645IDJ6</accession>
<dbReference type="Pfam" id="PF21699">
    <property type="entry name" value="TM1266-like"/>
    <property type="match status" value="1"/>
</dbReference>
<organism evidence="1">
    <name type="scientific">bioreactor metagenome</name>
    <dbReference type="NCBI Taxonomy" id="1076179"/>
    <lineage>
        <taxon>unclassified sequences</taxon>
        <taxon>metagenomes</taxon>
        <taxon>ecological metagenomes</taxon>
    </lineage>
</organism>
<proteinExistence type="predicted"/>
<sequence>METRVAIIGIIVEDTDSAEKLNCILHDYGKYIIGRMGLPYREKGISIISIAVDAPQDIISALSGKLGRLPGVSTKAAFSKITGRAEGEAGDE</sequence>
<gene>
    <name evidence="1" type="ORF">SDC9_193060</name>
</gene>
<comment type="caution">
    <text evidence="1">The sequence shown here is derived from an EMBL/GenBank/DDBJ whole genome shotgun (WGS) entry which is preliminary data.</text>
</comment>
<dbReference type="AlphaFoldDB" id="A0A645IDJ6"/>
<dbReference type="EMBL" id="VSSQ01105458">
    <property type="protein sequence ID" value="MPN45493.1"/>
    <property type="molecule type" value="Genomic_DNA"/>
</dbReference>
<name>A0A645IDJ6_9ZZZZ</name>
<dbReference type="NCBIfam" id="TIGR03959">
    <property type="entry name" value="hyd_TM1266"/>
    <property type="match status" value="1"/>
</dbReference>
<protein>
    <recommendedName>
        <fullName evidence="2">Iron-only hydrogenase system regulator</fullName>
    </recommendedName>
</protein>